<dbReference type="Pfam" id="PF13527">
    <property type="entry name" value="Acetyltransf_9"/>
    <property type="match status" value="1"/>
</dbReference>
<proteinExistence type="predicted"/>
<dbReference type="Gene3D" id="3.30.1050.10">
    <property type="entry name" value="SCP2 sterol-binding domain"/>
    <property type="match status" value="1"/>
</dbReference>
<accession>A0A553JXV6</accession>
<dbReference type="RefSeq" id="WP_143938736.1">
    <property type="nucleotide sequence ID" value="NZ_VKKG01000005.1"/>
</dbReference>
<dbReference type="PANTHER" id="PTHR37817:SF1">
    <property type="entry name" value="N-ACETYLTRANSFERASE EIS"/>
    <property type="match status" value="1"/>
</dbReference>
<dbReference type="PROSITE" id="PS51186">
    <property type="entry name" value="GNAT"/>
    <property type="match status" value="1"/>
</dbReference>
<dbReference type="EMBL" id="VKKG01000005">
    <property type="protein sequence ID" value="TRY17272.1"/>
    <property type="molecule type" value="Genomic_DNA"/>
</dbReference>
<evidence type="ECO:0000313" key="2">
    <source>
        <dbReference type="EMBL" id="TRY17272.1"/>
    </source>
</evidence>
<name>A0A553JXV6_9ACTN</name>
<gene>
    <name evidence="2" type="ORF">FOJ82_12000</name>
</gene>
<dbReference type="Pfam" id="PF17668">
    <property type="entry name" value="Acetyltransf_17"/>
    <property type="match status" value="1"/>
</dbReference>
<organism evidence="2 3">
    <name type="scientific">Tessaracoccus rhinocerotis</name>
    <dbReference type="NCBI Taxonomy" id="1689449"/>
    <lineage>
        <taxon>Bacteria</taxon>
        <taxon>Bacillati</taxon>
        <taxon>Actinomycetota</taxon>
        <taxon>Actinomycetes</taxon>
        <taxon>Propionibacteriales</taxon>
        <taxon>Propionibacteriaceae</taxon>
        <taxon>Tessaracoccus</taxon>
    </lineage>
</organism>
<dbReference type="OrthoDB" id="8399956at2"/>
<dbReference type="PANTHER" id="PTHR37817">
    <property type="entry name" value="N-ACETYLTRANSFERASE EIS"/>
    <property type="match status" value="1"/>
</dbReference>
<dbReference type="CDD" id="cd04301">
    <property type="entry name" value="NAT_SF"/>
    <property type="match status" value="1"/>
</dbReference>
<dbReference type="InterPro" id="IPR025559">
    <property type="entry name" value="Eis_dom"/>
</dbReference>
<evidence type="ECO:0000259" key="1">
    <source>
        <dbReference type="PROSITE" id="PS51186"/>
    </source>
</evidence>
<dbReference type="Pfam" id="PF13530">
    <property type="entry name" value="SCP2_2"/>
    <property type="match status" value="1"/>
</dbReference>
<dbReference type="InterPro" id="IPR041380">
    <property type="entry name" value="Acetyltransf_17"/>
</dbReference>
<dbReference type="InterPro" id="IPR051554">
    <property type="entry name" value="Acetyltransferase_Eis"/>
</dbReference>
<dbReference type="SUPFAM" id="SSF55729">
    <property type="entry name" value="Acyl-CoA N-acyltransferases (Nat)"/>
    <property type="match status" value="1"/>
</dbReference>
<protein>
    <submittedName>
        <fullName evidence="2">GNAT family N-acetyltransferase</fullName>
    </submittedName>
</protein>
<dbReference type="SUPFAM" id="SSF55718">
    <property type="entry name" value="SCP-like"/>
    <property type="match status" value="1"/>
</dbReference>
<dbReference type="Proteomes" id="UP000317638">
    <property type="component" value="Unassembled WGS sequence"/>
</dbReference>
<sequence length="422" mass="45853">MQEPYRYETLPLDTPDEDPRWAEYLDIFRLGFLDKRASAEGLGIYRRSRRADRSTLGMVTTEGPGLEGRRPVGAFVSAPFTLNDGAGLVDALVINTIAVRPSHRRRGILSAMMRAHLDAAIDDGTALAVLTASEATIYGRFGFGVATRTPTIEVDTARMRFRDDVAVAPGSVEFVDPSFLLPHHERIRLAHQARYRGAGGIQEAHRLVDTGAWDTEEESASRALRAVVHFDSGGVPDGFATFKHDGWDNSPINTTVRMLCSPDPAIDRALWQALAATDLVERLTYGMSHPAEPLRAALADPWAVKQKDAGDAVWLRVLDLPRAVAGRGFEGDGEVLVSLTDALGYCAGTWRLSVQRGHGTAVPSTSDAEVSLDVSTLARIWLGDRSAAELAWAGLVRGSSEDVARLSRIFATVEPPVNLAKF</sequence>
<comment type="caution">
    <text evidence="2">The sequence shown here is derived from an EMBL/GenBank/DDBJ whole genome shotgun (WGS) entry which is preliminary data.</text>
</comment>
<dbReference type="Gene3D" id="3.40.630.30">
    <property type="match status" value="2"/>
</dbReference>
<keyword evidence="2" id="KW-0808">Transferase</keyword>
<dbReference type="GO" id="GO:0034069">
    <property type="term" value="F:aminoglycoside N-acetyltransferase activity"/>
    <property type="evidence" value="ECO:0007669"/>
    <property type="project" value="TreeGrafter"/>
</dbReference>
<reference evidence="2 3" key="1">
    <citation type="submission" date="2019-07" db="EMBL/GenBank/DDBJ databases">
        <authorList>
            <person name="Zhou L.-Y."/>
        </authorList>
    </citation>
    <scope>NUCLEOTIDE SEQUENCE [LARGE SCALE GENOMIC DNA]</scope>
    <source>
        <strain evidence="2 3">YIM 101269</strain>
    </source>
</reference>
<keyword evidence="3" id="KW-1185">Reference proteome</keyword>
<evidence type="ECO:0000313" key="3">
    <source>
        <dbReference type="Proteomes" id="UP000317638"/>
    </source>
</evidence>
<dbReference type="InterPro" id="IPR036527">
    <property type="entry name" value="SCP2_sterol-bd_dom_sf"/>
</dbReference>
<dbReference type="GO" id="GO:0030649">
    <property type="term" value="P:aminoglycoside antibiotic catabolic process"/>
    <property type="evidence" value="ECO:0007669"/>
    <property type="project" value="TreeGrafter"/>
</dbReference>
<feature type="domain" description="N-acetyltransferase" evidence="1">
    <location>
        <begin position="94"/>
        <end position="164"/>
    </location>
</feature>
<dbReference type="InterPro" id="IPR000182">
    <property type="entry name" value="GNAT_dom"/>
</dbReference>
<dbReference type="InterPro" id="IPR016181">
    <property type="entry name" value="Acyl_CoA_acyltransferase"/>
</dbReference>
<dbReference type="AlphaFoldDB" id="A0A553JXV6"/>